<evidence type="ECO:0000256" key="2">
    <source>
        <dbReference type="ARBA" id="ARBA00022692"/>
    </source>
</evidence>
<comment type="similarity">
    <text evidence="5">Belongs to the SAT4 family.</text>
</comment>
<evidence type="ECO:0000256" key="4">
    <source>
        <dbReference type="ARBA" id="ARBA00023136"/>
    </source>
</evidence>
<comment type="subcellular location">
    <subcellularLocation>
        <location evidence="1">Membrane</location>
        <topology evidence="1">Multi-pass membrane protein</topology>
    </subcellularLocation>
</comment>
<evidence type="ECO:0000256" key="6">
    <source>
        <dbReference type="SAM" id="MobiDB-lite"/>
    </source>
</evidence>
<dbReference type="AlphaFoldDB" id="A0A6A6HFX1"/>
<dbReference type="InterPro" id="IPR049326">
    <property type="entry name" value="Rhodopsin_dom_fungi"/>
</dbReference>
<feature type="transmembrane region" description="Helical" evidence="7">
    <location>
        <begin position="87"/>
        <end position="115"/>
    </location>
</feature>
<evidence type="ECO:0000256" key="3">
    <source>
        <dbReference type="ARBA" id="ARBA00022989"/>
    </source>
</evidence>
<feature type="region of interest" description="Disordered" evidence="6">
    <location>
        <begin position="359"/>
        <end position="381"/>
    </location>
</feature>
<evidence type="ECO:0000256" key="1">
    <source>
        <dbReference type="ARBA" id="ARBA00004141"/>
    </source>
</evidence>
<organism evidence="9 10">
    <name type="scientific">Viridothelium virens</name>
    <name type="common">Speckled blister lichen</name>
    <name type="synonym">Trypethelium virens</name>
    <dbReference type="NCBI Taxonomy" id="1048519"/>
    <lineage>
        <taxon>Eukaryota</taxon>
        <taxon>Fungi</taxon>
        <taxon>Dikarya</taxon>
        <taxon>Ascomycota</taxon>
        <taxon>Pezizomycotina</taxon>
        <taxon>Dothideomycetes</taxon>
        <taxon>Dothideomycetes incertae sedis</taxon>
        <taxon>Trypetheliales</taxon>
        <taxon>Trypetheliaceae</taxon>
        <taxon>Viridothelium</taxon>
    </lineage>
</organism>
<dbReference type="EMBL" id="ML991783">
    <property type="protein sequence ID" value="KAF2236841.1"/>
    <property type="molecule type" value="Genomic_DNA"/>
</dbReference>
<feature type="transmembrane region" description="Helical" evidence="7">
    <location>
        <begin position="43"/>
        <end position="67"/>
    </location>
</feature>
<feature type="transmembrane region" description="Helical" evidence="7">
    <location>
        <begin position="6"/>
        <end position="31"/>
    </location>
</feature>
<dbReference type="PANTHER" id="PTHR33048">
    <property type="entry name" value="PTH11-LIKE INTEGRAL MEMBRANE PROTEIN (AFU_ORTHOLOGUE AFUA_5G11245)"/>
    <property type="match status" value="1"/>
</dbReference>
<accession>A0A6A6HFX1</accession>
<feature type="domain" description="Rhodopsin" evidence="8">
    <location>
        <begin position="27"/>
        <end position="274"/>
    </location>
</feature>
<keyword evidence="4 7" id="KW-0472">Membrane</keyword>
<evidence type="ECO:0000313" key="10">
    <source>
        <dbReference type="Proteomes" id="UP000800092"/>
    </source>
</evidence>
<dbReference type="Proteomes" id="UP000800092">
    <property type="component" value="Unassembled WGS sequence"/>
</dbReference>
<evidence type="ECO:0000259" key="8">
    <source>
        <dbReference type="Pfam" id="PF20684"/>
    </source>
</evidence>
<evidence type="ECO:0000256" key="5">
    <source>
        <dbReference type="ARBA" id="ARBA00038359"/>
    </source>
</evidence>
<keyword evidence="3 7" id="KW-1133">Transmembrane helix</keyword>
<feature type="transmembrane region" description="Helical" evidence="7">
    <location>
        <begin position="127"/>
        <end position="149"/>
    </location>
</feature>
<feature type="compositionally biased region" description="Basic and acidic residues" evidence="6">
    <location>
        <begin position="372"/>
        <end position="381"/>
    </location>
</feature>
<keyword evidence="10" id="KW-1185">Reference proteome</keyword>
<dbReference type="GO" id="GO:0016020">
    <property type="term" value="C:membrane"/>
    <property type="evidence" value="ECO:0007669"/>
    <property type="project" value="UniProtKB-SubCell"/>
</dbReference>
<gene>
    <name evidence="9" type="ORF">EV356DRAFT_53568</name>
</gene>
<evidence type="ECO:0000256" key="7">
    <source>
        <dbReference type="SAM" id="Phobius"/>
    </source>
</evidence>
<dbReference type="InterPro" id="IPR052337">
    <property type="entry name" value="SAT4-like"/>
</dbReference>
<dbReference type="OrthoDB" id="5391602at2759"/>
<feature type="transmembrane region" description="Helical" evidence="7">
    <location>
        <begin position="210"/>
        <end position="230"/>
    </location>
</feature>
<feature type="transmembrane region" description="Helical" evidence="7">
    <location>
        <begin position="169"/>
        <end position="198"/>
    </location>
</feature>
<evidence type="ECO:0000313" key="9">
    <source>
        <dbReference type="EMBL" id="KAF2236841.1"/>
    </source>
</evidence>
<dbReference type="PANTHER" id="PTHR33048:SF134">
    <property type="entry name" value="INTEGRAL MEMBRANE PROTEIN"/>
    <property type="match status" value="1"/>
</dbReference>
<sequence>MGLAPLSVTIIILSVIFSSLAIIAVCMRVAARLVMRNHFGVDDYLIFPALIAALGLGADTIVGASLGNLGGHTLPPPGGAIVLNETLIVFLRTGFASQLLAIVCLCFSKLSIVFLYRRIFCGRTFRIYCWILIGIITASGLSFFFAALFSCHPILPGFIGQHGRPCPSYSPVFLGAAISNMIIDIMILTAPIPVIWMLQMPVRLRLGVTAIFLMGFFVTGTSVARIYFFYQVVKKSASSVDQTYIYAPALYWSQLESANAVVCACLPTLKPLLRHIGINSAVRSLTSRLTVPFVGKKRLRNASNNNDNMSFRDGSSLENLTSKRAQGNKNSYEIAAKPPGTADSDQAVPYDGIGVGISLTTLAQTSSPQSLDPDRKEQRKH</sequence>
<protein>
    <recommendedName>
        <fullName evidence="8">Rhodopsin domain-containing protein</fullName>
    </recommendedName>
</protein>
<feature type="compositionally biased region" description="Polar residues" evidence="6">
    <location>
        <begin position="359"/>
        <end position="370"/>
    </location>
</feature>
<name>A0A6A6HFX1_VIRVR</name>
<keyword evidence="2 7" id="KW-0812">Transmembrane</keyword>
<proteinExistence type="inferred from homology"/>
<reference evidence="9" key="1">
    <citation type="journal article" date="2020" name="Stud. Mycol.">
        <title>101 Dothideomycetes genomes: a test case for predicting lifestyles and emergence of pathogens.</title>
        <authorList>
            <person name="Haridas S."/>
            <person name="Albert R."/>
            <person name="Binder M."/>
            <person name="Bloem J."/>
            <person name="Labutti K."/>
            <person name="Salamov A."/>
            <person name="Andreopoulos B."/>
            <person name="Baker S."/>
            <person name="Barry K."/>
            <person name="Bills G."/>
            <person name="Bluhm B."/>
            <person name="Cannon C."/>
            <person name="Castanera R."/>
            <person name="Culley D."/>
            <person name="Daum C."/>
            <person name="Ezra D."/>
            <person name="Gonzalez J."/>
            <person name="Henrissat B."/>
            <person name="Kuo A."/>
            <person name="Liang C."/>
            <person name="Lipzen A."/>
            <person name="Lutzoni F."/>
            <person name="Magnuson J."/>
            <person name="Mondo S."/>
            <person name="Nolan M."/>
            <person name="Ohm R."/>
            <person name="Pangilinan J."/>
            <person name="Park H.-J."/>
            <person name="Ramirez L."/>
            <person name="Alfaro M."/>
            <person name="Sun H."/>
            <person name="Tritt A."/>
            <person name="Yoshinaga Y."/>
            <person name="Zwiers L.-H."/>
            <person name="Turgeon B."/>
            <person name="Goodwin S."/>
            <person name="Spatafora J."/>
            <person name="Crous P."/>
            <person name="Grigoriev I."/>
        </authorList>
    </citation>
    <scope>NUCLEOTIDE SEQUENCE</scope>
    <source>
        <strain evidence="9">Tuck. ex Michener</strain>
    </source>
</reference>
<dbReference type="Pfam" id="PF20684">
    <property type="entry name" value="Fung_rhodopsin"/>
    <property type="match status" value="1"/>
</dbReference>